<evidence type="ECO:0000256" key="8">
    <source>
        <dbReference type="ARBA" id="ARBA00023065"/>
    </source>
</evidence>
<sequence>MWKPPINFITLHYAYIIALGIIGFIIIYPYGNMPSVDAYFFGVSASTESGLNTIDVKALKTYQQLVIYFIPIIGNLGFINIIVVLVRLIWFEKRLKAIAADLVLPRPRDDQVAPEDKDCEAQTTPKAALDTAKDDKKGDQKLAVANETAHLTDPEGTTHAETGGPPARRITFGPESGRHEAKGASTSTQDPDEVFSEDDDEIRKISPDSDPSGLVHRRKVGEHSGPAGSSTALARVASSMFVVGVPTPPAAPRPSFQSRTSASNLPYLSRQATVGRNSQFHRLTNEDRLNLGGIEYRSLRLLLKIVVAYFFGLHIFGAICLVGWIQYAPAKYTDYLQETGQNKIWWAFYSSQTMMDNLGFTLTPDSMITFQDATWPMLVMTFLAYAGNTFYPIFLRLVIWTTSKLVPKTSSLSEPLHFLLDHPRRCYTLLFPSHPTWILFGILFFMNFVDVLLIIVLDLHNDAVANLSPGPRILAAIFQAASARHTGTSTFNLAAVNPAVQFSLLVMMYIAVYPIAISVRASNTYEEKSLGLYGDDRFEMDEHNPRSYVMMHLRNQLSFDLWYIFFGIFCICIAEADKITDLSNPAFSVFPIFFEVVSAYGNVGLSLGHPSVMTSLCGQFTPFSKLIICAMMIRGRHRGLPYQLDRAILLPNERLIGRPDIDARSLKIVCIGWWGVREASWALGMMPRYK</sequence>
<evidence type="ECO:0000256" key="6">
    <source>
        <dbReference type="ARBA" id="ARBA00022958"/>
    </source>
</evidence>
<dbReference type="GO" id="GO:1990573">
    <property type="term" value="P:potassium ion import across plasma membrane"/>
    <property type="evidence" value="ECO:0007669"/>
    <property type="project" value="TreeGrafter"/>
</dbReference>
<reference evidence="12" key="1">
    <citation type="submission" date="2021-02" db="EMBL/GenBank/DDBJ databases">
        <title>Genome sequence Cadophora malorum strain M34.</title>
        <authorList>
            <person name="Stefanovic E."/>
            <person name="Vu D."/>
            <person name="Scully C."/>
            <person name="Dijksterhuis J."/>
            <person name="Roader J."/>
            <person name="Houbraken J."/>
        </authorList>
    </citation>
    <scope>NUCLEOTIDE SEQUENCE</scope>
    <source>
        <strain evidence="12">M34</strain>
    </source>
</reference>
<feature type="compositionally biased region" description="Acidic residues" evidence="10">
    <location>
        <begin position="190"/>
        <end position="200"/>
    </location>
</feature>
<evidence type="ECO:0000256" key="4">
    <source>
        <dbReference type="ARBA" id="ARBA00022538"/>
    </source>
</evidence>
<keyword evidence="9 11" id="KW-0472">Membrane</keyword>
<dbReference type="Proteomes" id="UP000664132">
    <property type="component" value="Unassembled WGS sequence"/>
</dbReference>
<feature type="transmembrane region" description="Helical" evidence="11">
    <location>
        <begin position="499"/>
        <end position="519"/>
    </location>
</feature>
<keyword evidence="5 11" id="KW-0812">Transmembrane</keyword>
<dbReference type="Pfam" id="PF02386">
    <property type="entry name" value="TrkH"/>
    <property type="match status" value="1"/>
</dbReference>
<dbReference type="GO" id="GO:0140107">
    <property type="term" value="F:high-affinity potassium ion transmembrane transporter activity"/>
    <property type="evidence" value="ECO:0007669"/>
    <property type="project" value="TreeGrafter"/>
</dbReference>
<dbReference type="InterPro" id="IPR004773">
    <property type="entry name" value="K/Na_transp_Trk1/HKT1"/>
</dbReference>
<evidence type="ECO:0000256" key="9">
    <source>
        <dbReference type="ARBA" id="ARBA00023136"/>
    </source>
</evidence>
<evidence type="ECO:0000313" key="13">
    <source>
        <dbReference type="Proteomes" id="UP000664132"/>
    </source>
</evidence>
<dbReference type="OrthoDB" id="9999863at2759"/>
<evidence type="ECO:0000256" key="10">
    <source>
        <dbReference type="SAM" id="MobiDB-lite"/>
    </source>
</evidence>
<feature type="transmembrane region" description="Helical" evidence="11">
    <location>
        <begin position="557"/>
        <end position="576"/>
    </location>
</feature>
<dbReference type="GO" id="GO:0030007">
    <property type="term" value="P:intracellular potassium ion homeostasis"/>
    <property type="evidence" value="ECO:0007669"/>
    <property type="project" value="InterPro"/>
</dbReference>
<dbReference type="InterPro" id="IPR003445">
    <property type="entry name" value="Cat_transpt"/>
</dbReference>
<evidence type="ECO:0000313" key="12">
    <source>
        <dbReference type="EMBL" id="KAG4411690.1"/>
    </source>
</evidence>
<evidence type="ECO:0000256" key="1">
    <source>
        <dbReference type="ARBA" id="ARBA00004141"/>
    </source>
</evidence>
<feature type="transmembrane region" description="Helical" evidence="11">
    <location>
        <begin position="437"/>
        <end position="457"/>
    </location>
</feature>
<dbReference type="GO" id="GO:0005886">
    <property type="term" value="C:plasma membrane"/>
    <property type="evidence" value="ECO:0007669"/>
    <property type="project" value="InterPro"/>
</dbReference>
<name>A0A8H7SZG3_9HELO</name>
<keyword evidence="4" id="KW-0633">Potassium transport</keyword>
<feature type="transmembrane region" description="Helical" evidence="11">
    <location>
        <begin position="375"/>
        <end position="399"/>
    </location>
</feature>
<comment type="subcellular location">
    <subcellularLocation>
        <location evidence="1">Membrane</location>
        <topology evidence="1">Multi-pass membrane protein</topology>
    </subcellularLocation>
</comment>
<keyword evidence="6" id="KW-0630">Potassium</keyword>
<evidence type="ECO:0000256" key="2">
    <source>
        <dbReference type="ARBA" id="ARBA00009137"/>
    </source>
</evidence>
<evidence type="ECO:0000256" key="3">
    <source>
        <dbReference type="ARBA" id="ARBA00022448"/>
    </source>
</evidence>
<evidence type="ECO:0000256" key="5">
    <source>
        <dbReference type="ARBA" id="ARBA00022692"/>
    </source>
</evidence>
<keyword evidence="3" id="KW-0813">Transport</keyword>
<keyword evidence="7 11" id="KW-1133">Transmembrane helix</keyword>
<evidence type="ECO:0000256" key="7">
    <source>
        <dbReference type="ARBA" id="ARBA00022989"/>
    </source>
</evidence>
<proteinExistence type="inferred from homology"/>
<evidence type="ECO:0000256" key="11">
    <source>
        <dbReference type="SAM" id="Phobius"/>
    </source>
</evidence>
<gene>
    <name evidence="12" type="ORF">IFR04_015165</name>
</gene>
<feature type="compositionally biased region" description="Basic and acidic residues" evidence="10">
    <location>
        <begin position="109"/>
        <end position="120"/>
    </location>
</feature>
<keyword evidence="13" id="KW-1185">Reference proteome</keyword>
<dbReference type="InterPro" id="IPR015958">
    <property type="entry name" value="Trk1_fungi"/>
</dbReference>
<dbReference type="PANTHER" id="PTHR31064:SF5">
    <property type="entry name" value="POTASSIUM ION TRANSPORTER (EUROFUNG)"/>
    <property type="match status" value="1"/>
</dbReference>
<dbReference type="PIRSF" id="PIRSF002450">
    <property type="entry name" value="K+_transpter_TRK"/>
    <property type="match status" value="1"/>
</dbReference>
<dbReference type="NCBIfam" id="TIGR00934">
    <property type="entry name" value="2a38euk"/>
    <property type="match status" value="1"/>
</dbReference>
<organism evidence="12 13">
    <name type="scientific">Cadophora malorum</name>
    <dbReference type="NCBI Taxonomy" id="108018"/>
    <lineage>
        <taxon>Eukaryota</taxon>
        <taxon>Fungi</taxon>
        <taxon>Dikarya</taxon>
        <taxon>Ascomycota</taxon>
        <taxon>Pezizomycotina</taxon>
        <taxon>Leotiomycetes</taxon>
        <taxon>Helotiales</taxon>
        <taxon>Ploettnerulaceae</taxon>
        <taxon>Cadophora</taxon>
    </lineage>
</organism>
<feature type="transmembrane region" description="Helical" evidence="11">
    <location>
        <begin position="65"/>
        <end position="90"/>
    </location>
</feature>
<dbReference type="EMBL" id="JAFJYH010000448">
    <property type="protein sequence ID" value="KAG4411690.1"/>
    <property type="molecule type" value="Genomic_DNA"/>
</dbReference>
<dbReference type="PANTHER" id="PTHR31064">
    <property type="entry name" value="POTASSIUM TRANSPORT PROTEIN DDB_G0292412-RELATED"/>
    <property type="match status" value="1"/>
</dbReference>
<dbReference type="AlphaFoldDB" id="A0A8H7SZG3"/>
<feature type="transmembrane region" description="Helical" evidence="11">
    <location>
        <begin position="12"/>
        <end position="31"/>
    </location>
</feature>
<evidence type="ECO:0008006" key="14">
    <source>
        <dbReference type="Google" id="ProtNLM"/>
    </source>
</evidence>
<feature type="transmembrane region" description="Helical" evidence="11">
    <location>
        <begin position="301"/>
        <end position="325"/>
    </location>
</feature>
<protein>
    <recommendedName>
        <fullName evidence="14">Potassium transport protein</fullName>
    </recommendedName>
</protein>
<comment type="caution">
    <text evidence="12">The sequence shown here is derived from an EMBL/GenBank/DDBJ whole genome shotgun (WGS) entry which is preliminary data.</text>
</comment>
<dbReference type="InterPro" id="IPR051143">
    <property type="entry name" value="TrkH_K-transport"/>
</dbReference>
<feature type="compositionally biased region" description="Basic and acidic residues" evidence="10">
    <location>
        <begin position="131"/>
        <end position="140"/>
    </location>
</feature>
<comment type="similarity">
    <text evidence="2">Belongs to the TrkH potassium transport family.</text>
</comment>
<accession>A0A8H7SZG3</accession>
<feature type="region of interest" description="Disordered" evidence="10">
    <location>
        <begin position="109"/>
        <end position="230"/>
    </location>
</feature>
<keyword evidence="8" id="KW-0406">Ion transport</keyword>